<name>A0A443LGU1_9RHOB</name>
<accession>A0A443LGU1</accession>
<dbReference type="Proteomes" id="UP000288071">
    <property type="component" value="Unassembled WGS sequence"/>
</dbReference>
<evidence type="ECO:0000313" key="2">
    <source>
        <dbReference type="Proteomes" id="UP000288071"/>
    </source>
</evidence>
<proteinExistence type="predicted"/>
<reference evidence="1" key="2">
    <citation type="submission" date="2019-01" db="EMBL/GenBank/DDBJ databases">
        <authorList>
            <person name="Li Y."/>
        </authorList>
    </citation>
    <scope>NUCLEOTIDE SEQUENCE [LARGE SCALE GENOMIC DNA]</scope>
    <source>
        <strain evidence="1">CGMCC 1.12963</strain>
    </source>
</reference>
<reference evidence="1" key="1">
    <citation type="submission" date="2019-01" db="EMBL/GenBank/DDBJ databases">
        <title>Sinorhodobacter populi sp. nov. isolated from the symptomatic bark tissue of Populus euramericana canker.</title>
        <authorList>
            <person name="Xu G."/>
        </authorList>
    </citation>
    <scope>NUCLEOTIDE SEQUENCE [LARGE SCALE GENOMIC DNA]</scope>
    <source>
        <strain evidence="1">CGMCC 1.12963</strain>
    </source>
</reference>
<comment type="caution">
    <text evidence="1">The sequence shown here is derived from an EMBL/GenBank/DDBJ whole genome shotgun (WGS) entry which is preliminary data.</text>
</comment>
<sequence>MARRIELQGIVHDVLAAFVSRNNDMNGYWALGQLRNWIEREGASALDIPLAGEDLSKINPEISMVSQRFAATLQALMKSHNLPFEWVQDAHLTVELATIDRLNCSLRVVSDLGRGFEASCILLVLRHDPRRELRRAAASP</sequence>
<gene>
    <name evidence="1" type="ORF">EOW66_18395</name>
</gene>
<dbReference type="RefSeq" id="WP_128157790.1">
    <property type="nucleotide sequence ID" value="NZ_JBHSOM010000019.1"/>
</dbReference>
<evidence type="ECO:0000313" key="1">
    <source>
        <dbReference type="EMBL" id="RWR48402.1"/>
    </source>
</evidence>
<organism evidence="1 2">
    <name type="scientific">Paenirhodobacter huangdaonensis</name>
    <dbReference type="NCBI Taxonomy" id="2501515"/>
    <lineage>
        <taxon>Bacteria</taxon>
        <taxon>Pseudomonadati</taxon>
        <taxon>Pseudomonadota</taxon>
        <taxon>Alphaproteobacteria</taxon>
        <taxon>Rhodobacterales</taxon>
        <taxon>Rhodobacter group</taxon>
        <taxon>Paenirhodobacter</taxon>
    </lineage>
</organism>
<dbReference type="EMBL" id="SAVA01000015">
    <property type="protein sequence ID" value="RWR48402.1"/>
    <property type="molecule type" value="Genomic_DNA"/>
</dbReference>
<keyword evidence="2" id="KW-1185">Reference proteome</keyword>
<protein>
    <submittedName>
        <fullName evidence="1">Uncharacterized protein</fullName>
    </submittedName>
</protein>
<dbReference type="AlphaFoldDB" id="A0A443LGU1"/>